<evidence type="ECO:0000313" key="8">
    <source>
        <dbReference type="Proteomes" id="UP000037696"/>
    </source>
</evidence>
<dbReference type="GO" id="GO:0030042">
    <property type="term" value="P:actin filament depolymerization"/>
    <property type="evidence" value="ECO:0007669"/>
    <property type="project" value="InterPro"/>
</dbReference>
<dbReference type="SUPFAM" id="SSF55753">
    <property type="entry name" value="Actin depolymerizing proteins"/>
    <property type="match status" value="1"/>
</dbReference>
<dbReference type="GO" id="GO:0015629">
    <property type="term" value="C:actin cytoskeleton"/>
    <property type="evidence" value="ECO:0007669"/>
    <property type="project" value="InterPro"/>
</dbReference>
<dbReference type="Gene3D" id="3.40.20.10">
    <property type="entry name" value="Severin"/>
    <property type="match status" value="1"/>
</dbReference>
<evidence type="ECO:0000256" key="5">
    <source>
        <dbReference type="ARBA" id="ARBA00032427"/>
    </source>
</evidence>
<dbReference type="CDD" id="cd11286">
    <property type="entry name" value="ADF_cofilin_like"/>
    <property type="match status" value="1"/>
</dbReference>
<dbReference type="PANTHER" id="PTHR11913">
    <property type="entry name" value="COFILIN-RELATED"/>
    <property type="match status" value="1"/>
</dbReference>
<reference evidence="7 8" key="1">
    <citation type="submission" date="2015-08" db="EMBL/GenBank/DDBJ databases">
        <title>Genome sequencing of Penicillium nordicum.</title>
        <authorList>
            <person name="Nguyen H.D."/>
            <person name="Seifert K.A."/>
        </authorList>
    </citation>
    <scope>NUCLEOTIDE SEQUENCE [LARGE SCALE GENOMIC DNA]</scope>
    <source>
        <strain evidence="7 8">DAOMC 185683</strain>
    </source>
</reference>
<proteinExistence type="inferred from homology"/>
<dbReference type="GO" id="GO:0003779">
    <property type="term" value="F:actin binding"/>
    <property type="evidence" value="ECO:0007669"/>
    <property type="project" value="UniProtKB-KW"/>
</dbReference>
<dbReference type="Proteomes" id="UP000037696">
    <property type="component" value="Unassembled WGS sequence"/>
</dbReference>
<dbReference type="EMBL" id="LHQQ01000315">
    <property type="protein sequence ID" value="KOS37499.1"/>
    <property type="molecule type" value="Genomic_DNA"/>
</dbReference>
<evidence type="ECO:0000256" key="1">
    <source>
        <dbReference type="ARBA" id="ARBA00004109"/>
    </source>
</evidence>
<keyword evidence="8" id="KW-1185">Reference proteome</keyword>
<evidence type="ECO:0000256" key="4">
    <source>
        <dbReference type="ARBA" id="ARBA00023203"/>
    </source>
</evidence>
<dbReference type="InterPro" id="IPR029006">
    <property type="entry name" value="ADF-H/Gelsolin-like_dom_sf"/>
</dbReference>
<dbReference type="InterPro" id="IPR002108">
    <property type="entry name" value="ADF-H"/>
</dbReference>
<comment type="caution">
    <text evidence="7">The sequence shown here is derived from an EMBL/GenBank/DDBJ whole genome shotgun (WGS) entry which is preliminary data.</text>
</comment>
<gene>
    <name evidence="7" type="ORF">ACN38_g11702</name>
</gene>
<comment type="subcellular location">
    <subcellularLocation>
        <location evidence="1">Nucleus matrix</location>
    </subcellularLocation>
</comment>
<comment type="similarity">
    <text evidence="2">Belongs to the actin-binding proteins ADF family.</text>
</comment>
<dbReference type="GO" id="GO:0016363">
    <property type="term" value="C:nuclear matrix"/>
    <property type="evidence" value="ECO:0007669"/>
    <property type="project" value="UniProtKB-SubCell"/>
</dbReference>
<dbReference type="InterPro" id="IPR017904">
    <property type="entry name" value="ADF/Cofilin"/>
</dbReference>
<sequence length="130" mass="14986">MSLPSGVSIADDCITAFRELRFQKSSKKPRFIIYKITDDYNAVIVEESSPEQDYEAVYDIEYDLGLEGKRSKIVFITWVPRETSTKVRMIYASTKEQLRRFVDTKPSIHADDPDELEWKTVLKKASDGKA</sequence>
<feature type="domain" description="ADF-H" evidence="6">
    <location>
        <begin position="6"/>
        <end position="126"/>
    </location>
</feature>
<protein>
    <recommendedName>
        <fullName evidence="3">Cofilin</fullName>
    </recommendedName>
    <alternativeName>
        <fullName evidence="5">Actin-depolymerizing factor 1</fullName>
    </alternativeName>
</protein>
<evidence type="ECO:0000256" key="2">
    <source>
        <dbReference type="ARBA" id="ARBA00006844"/>
    </source>
</evidence>
<evidence type="ECO:0000256" key="3">
    <source>
        <dbReference type="ARBA" id="ARBA00015630"/>
    </source>
</evidence>
<keyword evidence="4" id="KW-0009">Actin-binding</keyword>
<evidence type="ECO:0000313" key="7">
    <source>
        <dbReference type="EMBL" id="KOS37499.1"/>
    </source>
</evidence>
<dbReference type="STRING" id="229535.A0A0M9WAL1"/>
<dbReference type="PROSITE" id="PS51263">
    <property type="entry name" value="ADF_H"/>
    <property type="match status" value="1"/>
</dbReference>
<name>A0A0M9WAL1_9EURO</name>
<dbReference type="OrthoDB" id="10249245at2759"/>
<accession>A0A0M9WAL1</accession>
<dbReference type="Pfam" id="PF00241">
    <property type="entry name" value="Cofilin_ADF"/>
    <property type="match status" value="1"/>
</dbReference>
<dbReference type="SMART" id="SM00102">
    <property type="entry name" value="ADF"/>
    <property type="match status" value="1"/>
</dbReference>
<organism evidence="7 8">
    <name type="scientific">Penicillium nordicum</name>
    <dbReference type="NCBI Taxonomy" id="229535"/>
    <lineage>
        <taxon>Eukaryota</taxon>
        <taxon>Fungi</taxon>
        <taxon>Dikarya</taxon>
        <taxon>Ascomycota</taxon>
        <taxon>Pezizomycotina</taxon>
        <taxon>Eurotiomycetes</taxon>
        <taxon>Eurotiomycetidae</taxon>
        <taxon>Eurotiales</taxon>
        <taxon>Aspergillaceae</taxon>
        <taxon>Penicillium</taxon>
    </lineage>
</organism>
<evidence type="ECO:0000259" key="6">
    <source>
        <dbReference type="PROSITE" id="PS51263"/>
    </source>
</evidence>
<dbReference type="AlphaFoldDB" id="A0A0M9WAL1"/>